<feature type="region of interest" description="Disordered" evidence="1">
    <location>
        <begin position="72"/>
        <end position="127"/>
    </location>
</feature>
<feature type="compositionally biased region" description="Basic and acidic residues" evidence="1">
    <location>
        <begin position="72"/>
        <end position="91"/>
    </location>
</feature>
<evidence type="ECO:0000256" key="1">
    <source>
        <dbReference type="SAM" id="MobiDB-lite"/>
    </source>
</evidence>
<feature type="compositionally biased region" description="Acidic residues" evidence="1">
    <location>
        <begin position="92"/>
        <end position="103"/>
    </location>
</feature>
<evidence type="ECO:0000313" key="2">
    <source>
        <dbReference type="EMBL" id="KAK6941309.1"/>
    </source>
</evidence>
<name>A0AAN8ZHG8_9MAGN</name>
<reference evidence="2 3" key="1">
    <citation type="submission" date="2023-12" db="EMBL/GenBank/DDBJ databases">
        <title>A high-quality genome assembly for Dillenia turbinata (Dilleniales).</title>
        <authorList>
            <person name="Chanderbali A."/>
        </authorList>
    </citation>
    <scope>NUCLEOTIDE SEQUENCE [LARGE SCALE GENOMIC DNA]</scope>
    <source>
        <strain evidence="2">LSX21</strain>
        <tissue evidence="2">Leaf</tissue>
    </source>
</reference>
<protein>
    <submittedName>
        <fullName evidence="2">Uncharacterized protein</fullName>
    </submittedName>
</protein>
<gene>
    <name evidence="2" type="ORF">RJ641_026686</name>
</gene>
<comment type="caution">
    <text evidence="2">The sequence shown here is derived from an EMBL/GenBank/DDBJ whole genome shotgun (WGS) entry which is preliminary data.</text>
</comment>
<keyword evidence="3" id="KW-1185">Reference proteome</keyword>
<dbReference type="Proteomes" id="UP001370490">
    <property type="component" value="Unassembled WGS sequence"/>
</dbReference>
<sequence length="333" mass="37308">MKYQLEKRKQGEELKQVMQQEQHFERVKEKKLPGLDPMDGIIFWNNGRVAFLHPSGRTGLRLMMGRVVMRGGEEKVRRGEGKTSSKTRYEVEEGEDVGEQEELEDKKSNTNYMHRYSNDQDGDDDNAQTHLAAAGLEDSDADDDMQSWEICLSLVKELIASLPTAHWCREVMAIVLCVSLKFQIGGEESGQNLMMMSPVRGRRSSALIEKILLSFRIEMVKRDKKMNRDATDDEGMRHPSGNGHCLNYVKISYLRCESDLQELLSGVENFACSSCITEYLFRPTFPEPENNVGFSLRMRIKIETGPASSAGVSDIVYCKGASFVEGGGGGAGG</sequence>
<organism evidence="2 3">
    <name type="scientific">Dillenia turbinata</name>
    <dbReference type="NCBI Taxonomy" id="194707"/>
    <lineage>
        <taxon>Eukaryota</taxon>
        <taxon>Viridiplantae</taxon>
        <taxon>Streptophyta</taxon>
        <taxon>Embryophyta</taxon>
        <taxon>Tracheophyta</taxon>
        <taxon>Spermatophyta</taxon>
        <taxon>Magnoliopsida</taxon>
        <taxon>eudicotyledons</taxon>
        <taxon>Gunneridae</taxon>
        <taxon>Pentapetalae</taxon>
        <taxon>Dilleniales</taxon>
        <taxon>Dilleniaceae</taxon>
        <taxon>Dillenia</taxon>
    </lineage>
</organism>
<dbReference type="EMBL" id="JBAMMX010000004">
    <property type="protein sequence ID" value="KAK6941309.1"/>
    <property type="molecule type" value="Genomic_DNA"/>
</dbReference>
<evidence type="ECO:0000313" key="3">
    <source>
        <dbReference type="Proteomes" id="UP001370490"/>
    </source>
</evidence>
<accession>A0AAN8ZHG8</accession>
<proteinExistence type="predicted"/>
<dbReference type="AlphaFoldDB" id="A0AAN8ZHG8"/>